<organism evidence="2 3">
    <name type="scientific">Steinernema hermaphroditum</name>
    <dbReference type="NCBI Taxonomy" id="289476"/>
    <lineage>
        <taxon>Eukaryota</taxon>
        <taxon>Metazoa</taxon>
        <taxon>Ecdysozoa</taxon>
        <taxon>Nematoda</taxon>
        <taxon>Chromadorea</taxon>
        <taxon>Rhabditida</taxon>
        <taxon>Tylenchina</taxon>
        <taxon>Panagrolaimomorpha</taxon>
        <taxon>Strongyloidoidea</taxon>
        <taxon>Steinernematidae</taxon>
        <taxon>Steinernema</taxon>
    </lineage>
</organism>
<proteinExistence type="predicted"/>
<sequence length="85" mass="9941">MTGRAMKMFIILNVVCIMNVAMTTGFVFNPYRRYAYYDYDVEPDSSIPSELLTPSDGEVILALKKQLLQLSPWSLKRRRMNFRID</sequence>
<feature type="transmembrane region" description="Helical" evidence="1">
    <location>
        <begin position="6"/>
        <end position="28"/>
    </location>
</feature>
<keyword evidence="1" id="KW-0812">Transmembrane</keyword>
<keyword evidence="1" id="KW-0472">Membrane</keyword>
<evidence type="ECO:0000313" key="2">
    <source>
        <dbReference type="EMBL" id="KAK0401681.1"/>
    </source>
</evidence>
<dbReference type="AlphaFoldDB" id="A0AA39HAG0"/>
<evidence type="ECO:0000313" key="3">
    <source>
        <dbReference type="Proteomes" id="UP001175271"/>
    </source>
</evidence>
<dbReference type="EMBL" id="JAUCMV010000004">
    <property type="protein sequence ID" value="KAK0401681.1"/>
    <property type="molecule type" value="Genomic_DNA"/>
</dbReference>
<gene>
    <name evidence="2" type="ORF">QR680_015915</name>
</gene>
<accession>A0AA39HAG0</accession>
<protein>
    <submittedName>
        <fullName evidence="2">Uncharacterized protein</fullName>
    </submittedName>
</protein>
<keyword evidence="1" id="KW-1133">Transmembrane helix</keyword>
<keyword evidence="3" id="KW-1185">Reference proteome</keyword>
<reference evidence="2" key="1">
    <citation type="submission" date="2023-06" db="EMBL/GenBank/DDBJ databases">
        <title>Genomic analysis of the entomopathogenic nematode Steinernema hermaphroditum.</title>
        <authorList>
            <person name="Schwarz E.M."/>
            <person name="Heppert J.K."/>
            <person name="Baniya A."/>
            <person name="Schwartz H.T."/>
            <person name="Tan C.-H."/>
            <person name="Antoshechkin I."/>
            <person name="Sternberg P.W."/>
            <person name="Goodrich-Blair H."/>
            <person name="Dillman A.R."/>
        </authorList>
    </citation>
    <scope>NUCLEOTIDE SEQUENCE</scope>
    <source>
        <strain evidence="2">PS9179</strain>
        <tissue evidence="2">Whole animal</tissue>
    </source>
</reference>
<comment type="caution">
    <text evidence="2">The sequence shown here is derived from an EMBL/GenBank/DDBJ whole genome shotgun (WGS) entry which is preliminary data.</text>
</comment>
<dbReference type="Proteomes" id="UP001175271">
    <property type="component" value="Unassembled WGS sequence"/>
</dbReference>
<name>A0AA39HAG0_9BILA</name>
<evidence type="ECO:0000256" key="1">
    <source>
        <dbReference type="SAM" id="Phobius"/>
    </source>
</evidence>